<dbReference type="EMBL" id="QWLM01000008">
    <property type="protein sequence ID" value="RHW45678.1"/>
    <property type="molecule type" value="Genomic_DNA"/>
</dbReference>
<sequence>MGTWNYVVNQQQFTDQYGEGAAVRYAKVIGDIAARMTPGDREGALEIVNAAFDEHGFDMPEMMRDKIAENLTLAEHDRVVIRDEFDNVIAEHSLPSDREALDEENRPHIDPESDSRPTYS</sequence>
<dbReference type="AlphaFoldDB" id="A0A417Z4N8"/>
<accession>A0A417Z4N8</accession>
<proteinExistence type="predicted"/>
<feature type="region of interest" description="Disordered" evidence="1">
    <location>
        <begin position="92"/>
        <end position="120"/>
    </location>
</feature>
<gene>
    <name evidence="2" type="ORF">D1832_08185</name>
</gene>
<dbReference type="RefSeq" id="WP_118913432.1">
    <property type="nucleotide sequence ID" value="NZ_CBCRVH010000009.1"/>
</dbReference>
<evidence type="ECO:0000313" key="3">
    <source>
        <dbReference type="Proteomes" id="UP000285376"/>
    </source>
</evidence>
<reference evidence="2 3" key="1">
    <citation type="submission" date="2018-08" db="EMBL/GenBank/DDBJ databases">
        <title>Whole genome sequence analysis of Dermacoccus abyssi bacteria isolated from Deep Mariana trench Micromonospora spp reveals genes involved in the environmental adaptation and production of secondary metabolites.</title>
        <authorList>
            <person name="Abdel-Mageed W.M."/>
            <person name="Lehri B."/>
            <person name="Nouioui I."/>
            <person name="Goodfellow I."/>
            <person name="Jaspars M."/>
            <person name="Karlyshev A."/>
        </authorList>
    </citation>
    <scope>NUCLEOTIDE SEQUENCE [LARGE SCALE GENOMIC DNA]</scope>
    <source>
        <strain evidence="2 3">MT1.1</strain>
    </source>
</reference>
<comment type="caution">
    <text evidence="2">The sequence shown here is derived from an EMBL/GenBank/DDBJ whole genome shotgun (WGS) entry which is preliminary data.</text>
</comment>
<evidence type="ECO:0000256" key="1">
    <source>
        <dbReference type="SAM" id="MobiDB-lite"/>
    </source>
</evidence>
<feature type="compositionally biased region" description="Basic and acidic residues" evidence="1">
    <location>
        <begin position="94"/>
        <end position="120"/>
    </location>
</feature>
<dbReference type="Proteomes" id="UP000285376">
    <property type="component" value="Unassembled WGS sequence"/>
</dbReference>
<organism evidence="2 3">
    <name type="scientific">Dermacoccus abyssi</name>
    <dbReference type="NCBI Taxonomy" id="322596"/>
    <lineage>
        <taxon>Bacteria</taxon>
        <taxon>Bacillati</taxon>
        <taxon>Actinomycetota</taxon>
        <taxon>Actinomycetes</taxon>
        <taxon>Micrococcales</taxon>
        <taxon>Dermacoccaceae</taxon>
        <taxon>Dermacoccus</taxon>
    </lineage>
</organism>
<name>A0A417Z4N8_9MICO</name>
<protein>
    <submittedName>
        <fullName evidence="2">Uncharacterized protein</fullName>
    </submittedName>
</protein>
<evidence type="ECO:0000313" key="2">
    <source>
        <dbReference type="EMBL" id="RHW45678.1"/>
    </source>
</evidence>